<dbReference type="Proteomes" id="UP000192569">
    <property type="component" value="Chromosome I"/>
</dbReference>
<feature type="transmembrane region" description="Helical" evidence="1">
    <location>
        <begin position="58"/>
        <end position="77"/>
    </location>
</feature>
<evidence type="ECO:0000313" key="3">
    <source>
        <dbReference type="Proteomes" id="UP000192569"/>
    </source>
</evidence>
<evidence type="ECO:0000256" key="1">
    <source>
        <dbReference type="SAM" id="Phobius"/>
    </source>
</evidence>
<organism evidence="2 3">
    <name type="scientific">Thermanaeromonas toyohensis ToBE</name>
    <dbReference type="NCBI Taxonomy" id="698762"/>
    <lineage>
        <taxon>Bacteria</taxon>
        <taxon>Bacillati</taxon>
        <taxon>Bacillota</taxon>
        <taxon>Clostridia</taxon>
        <taxon>Neomoorellales</taxon>
        <taxon>Neomoorellaceae</taxon>
        <taxon>Thermanaeromonas</taxon>
    </lineage>
</organism>
<feature type="transmembrane region" description="Helical" evidence="1">
    <location>
        <begin position="121"/>
        <end position="143"/>
    </location>
</feature>
<dbReference type="STRING" id="698762.SAMN00808754_1076"/>
<keyword evidence="1" id="KW-0812">Transmembrane</keyword>
<evidence type="ECO:0000313" key="2">
    <source>
        <dbReference type="EMBL" id="SMB94627.1"/>
    </source>
</evidence>
<feature type="transmembrane region" description="Helical" evidence="1">
    <location>
        <begin position="20"/>
        <end position="46"/>
    </location>
</feature>
<dbReference type="EMBL" id="LT838272">
    <property type="protein sequence ID" value="SMB94627.1"/>
    <property type="molecule type" value="Genomic_DNA"/>
</dbReference>
<gene>
    <name evidence="2" type="ORF">SAMN00808754_1076</name>
</gene>
<keyword evidence="1" id="KW-0472">Membrane</keyword>
<sequence length="158" mass="17786">MDFMPWQAVIFQSIPESIILISLGLGFLGLYPPFNGVVLVATVYSLSSVVIRGLPLPFGAHTLILLPLLAVLLKLFFKIEWWRAATAALLGTIIFGLVESISIPLMLFLTGYDLATVMHDSWLRVLFPLPDEIILGMLAWIVWKKRLSLFRPGRPKFY</sequence>
<dbReference type="AlphaFoldDB" id="A0A1W1VMP1"/>
<reference evidence="2 3" key="1">
    <citation type="submission" date="2017-04" db="EMBL/GenBank/DDBJ databases">
        <authorList>
            <person name="Afonso C.L."/>
            <person name="Miller P.J."/>
            <person name="Scott M.A."/>
            <person name="Spackman E."/>
            <person name="Goraichik I."/>
            <person name="Dimitrov K.M."/>
            <person name="Suarez D.L."/>
            <person name="Swayne D.E."/>
        </authorList>
    </citation>
    <scope>NUCLEOTIDE SEQUENCE [LARGE SCALE GENOMIC DNA]</scope>
    <source>
        <strain evidence="2 3">ToBE</strain>
    </source>
</reference>
<feature type="transmembrane region" description="Helical" evidence="1">
    <location>
        <begin position="89"/>
        <end position="109"/>
    </location>
</feature>
<dbReference type="RefSeq" id="WP_084664564.1">
    <property type="nucleotide sequence ID" value="NZ_LT838272.1"/>
</dbReference>
<proteinExistence type="predicted"/>
<name>A0A1W1VMP1_9FIRM</name>
<accession>A0A1W1VMP1</accession>
<protein>
    <submittedName>
        <fullName evidence="2">Uncharacterized protein</fullName>
    </submittedName>
</protein>
<dbReference type="OrthoDB" id="1677679at2"/>
<keyword evidence="3" id="KW-1185">Reference proteome</keyword>
<keyword evidence="1" id="KW-1133">Transmembrane helix</keyword>